<keyword evidence="11" id="KW-1185">Reference proteome</keyword>
<dbReference type="OrthoDB" id="5877028at2759"/>
<dbReference type="GO" id="GO:0051642">
    <property type="term" value="P:centrosome localization"/>
    <property type="evidence" value="ECO:0007669"/>
    <property type="project" value="TreeGrafter"/>
</dbReference>
<dbReference type="GO" id="GO:0005874">
    <property type="term" value="C:microtubule"/>
    <property type="evidence" value="ECO:0007669"/>
    <property type="project" value="UniProtKB-KW"/>
</dbReference>
<feature type="compositionally biased region" description="Low complexity" evidence="8">
    <location>
        <begin position="304"/>
        <end position="320"/>
    </location>
</feature>
<evidence type="ECO:0000256" key="1">
    <source>
        <dbReference type="ARBA" id="ARBA00004186"/>
    </source>
</evidence>
<dbReference type="GO" id="GO:0005819">
    <property type="term" value="C:spindle"/>
    <property type="evidence" value="ECO:0007669"/>
    <property type="project" value="UniProtKB-SubCell"/>
</dbReference>
<dbReference type="AlphaFoldDB" id="A0A2B4SSG2"/>
<dbReference type="GO" id="GO:0047496">
    <property type="term" value="P:vesicle transport along microtubule"/>
    <property type="evidence" value="ECO:0007669"/>
    <property type="project" value="TreeGrafter"/>
</dbReference>
<evidence type="ECO:0000313" key="10">
    <source>
        <dbReference type="EMBL" id="PFX31850.1"/>
    </source>
</evidence>
<gene>
    <name evidence="10" type="primary">ndel1-a</name>
    <name evidence="10" type="ORF">AWC38_SpisGene3310</name>
</gene>
<keyword evidence="4" id="KW-0963">Cytoplasm</keyword>
<dbReference type="STRING" id="50429.A0A2B4SSG2"/>
<evidence type="ECO:0000259" key="9">
    <source>
        <dbReference type="Pfam" id="PF04880"/>
    </source>
</evidence>
<evidence type="ECO:0000256" key="6">
    <source>
        <dbReference type="ARBA" id="ARBA00023054"/>
    </source>
</evidence>
<dbReference type="InterPro" id="IPR033494">
    <property type="entry name" value="NUDE"/>
</dbReference>
<evidence type="ECO:0000256" key="2">
    <source>
        <dbReference type="ARBA" id="ARBA00004300"/>
    </source>
</evidence>
<sequence length="334" mass="37552">MRQPGMSISTADKELEFADPKEEATYWKQVAEDLERKLQEARDELDEFQEGSRELEAELETQLEQAEARQRELLSAKTRLETENESLKARLDASQNESYLTISALQDEVAQLKAVREEVQKYVRELEQANDDLERAKRATVCSLEDFEQKLNQAIERNAILENELDEKETLQESVQRLKDEARDLRQELAVKEKERKKPGEGLEFSKDKDSNKENKEPFKIEGSPLKAETTSQTADFPATTASIGTSPLHTGYGTSPLTPSARISALNIVGDLLRKVGALESKLASCRNFVKDQPRNPRGSTGSNSPSESPRPSRIPKSSYQTPGMQGLVKVQV</sequence>
<dbReference type="Proteomes" id="UP000225706">
    <property type="component" value="Unassembled WGS sequence"/>
</dbReference>
<dbReference type="PANTHER" id="PTHR10921:SF1">
    <property type="entry name" value="NUCLEAR DISTRIBUTION PROTEIN NUDE HOMOLOG"/>
    <property type="match status" value="1"/>
</dbReference>
<reference evidence="11" key="1">
    <citation type="journal article" date="2017" name="bioRxiv">
        <title>Comparative analysis of the genomes of Stylophora pistillata and Acropora digitifera provides evidence for extensive differences between species of corals.</title>
        <authorList>
            <person name="Voolstra C.R."/>
            <person name="Li Y."/>
            <person name="Liew Y.J."/>
            <person name="Baumgarten S."/>
            <person name="Zoccola D."/>
            <person name="Flot J.-F."/>
            <person name="Tambutte S."/>
            <person name="Allemand D."/>
            <person name="Aranda M."/>
        </authorList>
    </citation>
    <scope>NUCLEOTIDE SEQUENCE [LARGE SCALE GENOMIC DNA]</scope>
</reference>
<protein>
    <submittedName>
        <fullName evidence="10">Nuclear distribution protein nudE-like 1-A</fullName>
    </submittedName>
</protein>
<dbReference type="GO" id="GO:0007100">
    <property type="term" value="P:mitotic centrosome separation"/>
    <property type="evidence" value="ECO:0007669"/>
    <property type="project" value="TreeGrafter"/>
</dbReference>
<dbReference type="PANTHER" id="PTHR10921">
    <property type="entry name" value="NUCLEAR DISTRIBUTION PROTEIN NUDE HOMOLOG 1"/>
    <property type="match status" value="1"/>
</dbReference>
<evidence type="ECO:0000313" key="11">
    <source>
        <dbReference type="Proteomes" id="UP000225706"/>
    </source>
</evidence>
<keyword evidence="5" id="KW-0493">Microtubule</keyword>
<evidence type="ECO:0000256" key="5">
    <source>
        <dbReference type="ARBA" id="ARBA00022701"/>
    </source>
</evidence>
<keyword evidence="6" id="KW-0175">Coiled coil</keyword>
<dbReference type="GO" id="GO:0005813">
    <property type="term" value="C:centrosome"/>
    <property type="evidence" value="ECO:0007669"/>
    <property type="project" value="UniProtKB-SubCell"/>
</dbReference>
<dbReference type="Gene3D" id="6.10.250.1080">
    <property type="match status" value="1"/>
</dbReference>
<dbReference type="GO" id="GO:0007020">
    <property type="term" value="P:microtubule nucleation"/>
    <property type="evidence" value="ECO:0007669"/>
    <property type="project" value="TreeGrafter"/>
</dbReference>
<proteinExistence type="inferred from homology"/>
<evidence type="ECO:0000256" key="7">
    <source>
        <dbReference type="ARBA" id="ARBA00023212"/>
    </source>
</evidence>
<feature type="domain" description="NUDE" evidence="9">
    <location>
        <begin position="143"/>
        <end position="320"/>
    </location>
</feature>
<dbReference type="GO" id="GO:0008017">
    <property type="term" value="F:microtubule binding"/>
    <property type="evidence" value="ECO:0007669"/>
    <property type="project" value="InterPro"/>
</dbReference>
<dbReference type="Pfam" id="PF04880">
    <property type="entry name" value="NUDE_C"/>
    <property type="match status" value="1"/>
</dbReference>
<comment type="caution">
    <text evidence="10">The sequence shown here is derived from an EMBL/GenBank/DDBJ whole genome shotgun (WGS) entry which is preliminary data.</text>
</comment>
<comment type="similarity">
    <text evidence="3">Belongs to the nudE family.</text>
</comment>
<evidence type="ECO:0000256" key="3">
    <source>
        <dbReference type="ARBA" id="ARBA00007429"/>
    </source>
</evidence>
<dbReference type="GO" id="GO:0000776">
    <property type="term" value="C:kinetochore"/>
    <property type="evidence" value="ECO:0007669"/>
    <property type="project" value="TreeGrafter"/>
</dbReference>
<keyword evidence="7" id="KW-0206">Cytoskeleton</keyword>
<organism evidence="10 11">
    <name type="scientific">Stylophora pistillata</name>
    <name type="common">Smooth cauliflower coral</name>
    <dbReference type="NCBI Taxonomy" id="50429"/>
    <lineage>
        <taxon>Eukaryota</taxon>
        <taxon>Metazoa</taxon>
        <taxon>Cnidaria</taxon>
        <taxon>Anthozoa</taxon>
        <taxon>Hexacorallia</taxon>
        <taxon>Scleractinia</taxon>
        <taxon>Astrocoeniina</taxon>
        <taxon>Pocilloporidae</taxon>
        <taxon>Stylophora</taxon>
    </lineage>
</organism>
<name>A0A2B4SSG2_STYPI</name>
<evidence type="ECO:0000256" key="8">
    <source>
        <dbReference type="SAM" id="MobiDB-lite"/>
    </source>
</evidence>
<evidence type="ECO:0000256" key="4">
    <source>
        <dbReference type="ARBA" id="ARBA00022490"/>
    </source>
</evidence>
<feature type="compositionally biased region" description="Basic and acidic residues" evidence="8">
    <location>
        <begin position="189"/>
        <end position="220"/>
    </location>
</feature>
<dbReference type="InterPro" id="IPR006964">
    <property type="entry name" value="NUDE_dom"/>
</dbReference>
<feature type="region of interest" description="Disordered" evidence="8">
    <location>
        <begin position="189"/>
        <end position="257"/>
    </location>
</feature>
<dbReference type="EMBL" id="LSMT01000030">
    <property type="protein sequence ID" value="PFX31850.1"/>
    <property type="molecule type" value="Genomic_DNA"/>
</dbReference>
<accession>A0A2B4SSG2</accession>
<comment type="subcellular location">
    <subcellularLocation>
        <location evidence="2">Cytoplasm</location>
        <location evidence="2">Cytoskeleton</location>
        <location evidence="2">Microtubule organizing center</location>
        <location evidence="2">Centrosome</location>
    </subcellularLocation>
    <subcellularLocation>
        <location evidence="1">Cytoplasm</location>
        <location evidence="1">Cytoskeleton</location>
        <location evidence="1">Spindle</location>
    </subcellularLocation>
</comment>
<feature type="compositionally biased region" description="Polar residues" evidence="8">
    <location>
        <begin position="229"/>
        <end position="257"/>
    </location>
</feature>
<dbReference type="GO" id="GO:0005871">
    <property type="term" value="C:kinesin complex"/>
    <property type="evidence" value="ECO:0007669"/>
    <property type="project" value="TreeGrafter"/>
</dbReference>
<dbReference type="GO" id="GO:0000132">
    <property type="term" value="P:establishment of mitotic spindle orientation"/>
    <property type="evidence" value="ECO:0007669"/>
    <property type="project" value="TreeGrafter"/>
</dbReference>
<dbReference type="GO" id="GO:0007059">
    <property type="term" value="P:chromosome segregation"/>
    <property type="evidence" value="ECO:0007669"/>
    <property type="project" value="TreeGrafter"/>
</dbReference>
<feature type="region of interest" description="Disordered" evidence="8">
    <location>
        <begin position="289"/>
        <end position="334"/>
    </location>
</feature>